<feature type="transmembrane region" description="Helical" evidence="1">
    <location>
        <begin position="339"/>
        <end position="359"/>
    </location>
</feature>
<proteinExistence type="predicted"/>
<reference evidence="3 4" key="1">
    <citation type="journal article" date="2015" name="Nature">
        <title>rRNA introns, odd ribosomes, and small enigmatic genomes across a large radiation of phyla.</title>
        <authorList>
            <person name="Brown C.T."/>
            <person name="Hug L.A."/>
            <person name="Thomas B.C."/>
            <person name="Sharon I."/>
            <person name="Castelle C.J."/>
            <person name="Singh A."/>
            <person name="Wilkins M.J."/>
            <person name="Williams K.H."/>
            <person name="Banfield J.F."/>
        </authorList>
    </citation>
    <scope>NUCLEOTIDE SEQUENCE [LARGE SCALE GENOMIC DNA]</scope>
</reference>
<evidence type="ECO:0000256" key="1">
    <source>
        <dbReference type="SAM" id="Phobius"/>
    </source>
</evidence>
<keyword evidence="1" id="KW-0472">Membrane</keyword>
<evidence type="ECO:0000313" key="3">
    <source>
        <dbReference type="EMBL" id="KKQ97012.1"/>
    </source>
</evidence>
<dbReference type="Proteomes" id="UP000034325">
    <property type="component" value="Unassembled WGS sequence"/>
</dbReference>
<feature type="transmembrane region" description="Helical" evidence="1">
    <location>
        <begin position="429"/>
        <end position="446"/>
    </location>
</feature>
<sequence length="670" mass="76725">MLYNGDLKQPIEIMIMYFRQLANYLKVKITHKKALPISIVFLLLSVVSSSLHYMILFPGNNLSWISWVIAVVIFSYSFAPRNFSIKKILGKIKRRDLFIGLFVTLLYFTTHLWNISSAPWNQNGLFDDAAWDIYFAKNQVFSGAPFQPAFFDSVGLISREVVFHYYISGLFKVFGYNLPVFNFSLLILGFVTVFFTTFIIHRIFNDTRVTLLSALIINFFPLHYMHIFMGHRYAIAAPLMVVSLYFLYTALSNKSLFRVATSALFAALCLSSAIMGKQYILGLALSFLAYLIFRKRKESLKEGLAFTLVWITGFIISATPLLIYIIFNYQAYVLREQGLLREFFSLFLNGGVGAIRPYVDGLIELFFAKHTFQRQFLPDFPIIPLGYYLLLIPGLFIALLKKRFEIVFLSIIPTLGALVSGSYDFRVLLSVPIWVIAMAFSLNHIFSSKRIASKLYLVIGLAAAGLGLIPSISYLWNISKNPNYLYLLPHKDVAISRLVQDIVAGTIRKKEVESSKGVLGITTIKDEIKQDEFRREMDSARPQYDTLFCPYSSYAIAHLFLQDFDDKKILSFCNQGIQLLKTPKEIFEDNFKAILNYVSSDKDLKMIWEVSDKSEAVIEIFSKYKKYGSEEIITKSVDGRDFSLYVLTIASKNIKSFQRDIKMLSSKEKL</sequence>
<feature type="transmembrane region" description="Helical" evidence="1">
    <location>
        <begin position="233"/>
        <end position="251"/>
    </location>
</feature>
<dbReference type="AlphaFoldDB" id="A0A0G0M144"/>
<feature type="transmembrane region" description="Helical" evidence="1">
    <location>
        <begin position="209"/>
        <end position="227"/>
    </location>
</feature>
<feature type="transmembrane region" description="Helical" evidence="1">
    <location>
        <begin position="263"/>
        <end position="293"/>
    </location>
</feature>
<keyword evidence="1" id="KW-0812">Transmembrane</keyword>
<feature type="transmembrane region" description="Helical" evidence="1">
    <location>
        <begin position="61"/>
        <end position="78"/>
    </location>
</feature>
<dbReference type="EMBL" id="LBWA01000020">
    <property type="protein sequence ID" value="KKQ97012.1"/>
    <property type="molecule type" value="Genomic_DNA"/>
</dbReference>
<feature type="transmembrane region" description="Helical" evidence="1">
    <location>
        <begin position="379"/>
        <end position="399"/>
    </location>
</feature>
<feature type="transmembrane region" description="Helical" evidence="1">
    <location>
        <begin position="305"/>
        <end position="327"/>
    </location>
</feature>
<dbReference type="Pfam" id="PF13231">
    <property type="entry name" value="PMT_2"/>
    <property type="match status" value="1"/>
</dbReference>
<evidence type="ECO:0000313" key="4">
    <source>
        <dbReference type="Proteomes" id="UP000034325"/>
    </source>
</evidence>
<protein>
    <recommendedName>
        <fullName evidence="2">Glycosyltransferase RgtA/B/C/D-like domain-containing protein</fullName>
    </recommendedName>
</protein>
<feature type="transmembrane region" description="Helical" evidence="1">
    <location>
        <begin position="98"/>
        <end position="116"/>
    </location>
</feature>
<name>A0A0G0M144_9BACT</name>
<organism evidence="3 4">
    <name type="scientific">Candidatus Woesebacteria bacterium GW2011_GWA1_39_12</name>
    <dbReference type="NCBI Taxonomy" id="1618549"/>
    <lineage>
        <taxon>Bacteria</taxon>
        <taxon>Candidatus Woeseibacteriota</taxon>
    </lineage>
</organism>
<evidence type="ECO:0000259" key="2">
    <source>
        <dbReference type="Pfam" id="PF13231"/>
    </source>
</evidence>
<feature type="transmembrane region" description="Helical" evidence="1">
    <location>
        <begin position="180"/>
        <end position="200"/>
    </location>
</feature>
<feature type="domain" description="Glycosyltransferase RgtA/B/C/D-like" evidence="2">
    <location>
        <begin position="162"/>
        <end position="320"/>
    </location>
</feature>
<dbReference type="InterPro" id="IPR038731">
    <property type="entry name" value="RgtA/B/C-like"/>
</dbReference>
<gene>
    <name evidence="3" type="ORF">UT23_C0020G0005</name>
</gene>
<accession>A0A0G0M144</accession>
<feature type="transmembrane region" description="Helical" evidence="1">
    <location>
        <begin position="34"/>
        <end position="55"/>
    </location>
</feature>
<keyword evidence="1" id="KW-1133">Transmembrane helix</keyword>
<feature type="transmembrane region" description="Helical" evidence="1">
    <location>
        <begin position="406"/>
        <end position="423"/>
    </location>
</feature>
<comment type="caution">
    <text evidence="3">The sequence shown here is derived from an EMBL/GenBank/DDBJ whole genome shotgun (WGS) entry which is preliminary data.</text>
</comment>
<feature type="transmembrane region" description="Helical" evidence="1">
    <location>
        <begin position="455"/>
        <end position="476"/>
    </location>
</feature>